<comment type="caution">
    <text evidence="1">The sequence shown here is derived from an EMBL/GenBank/DDBJ whole genome shotgun (WGS) entry which is preliminary data.</text>
</comment>
<dbReference type="EMBL" id="RRZB01000051">
    <property type="protein sequence ID" value="MBE0464919.1"/>
    <property type="molecule type" value="Genomic_DNA"/>
</dbReference>
<evidence type="ECO:0000313" key="1">
    <source>
        <dbReference type="EMBL" id="MBE0464919.1"/>
    </source>
</evidence>
<organism evidence="1 2">
    <name type="scientific">Halomonas colorata</name>
    <dbReference type="NCBI Taxonomy" id="2742615"/>
    <lineage>
        <taxon>Bacteria</taxon>
        <taxon>Pseudomonadati</taxon>
        <taxon>Pseudomonadota</taxon>
        <taxon>Gammaproteobacteria</taxon>
        <taxon>Oceanospirillales</taxon>
        <taxon>Halomonadaceae</taxon>
        <taxon>Halomonas</taxon>
    </lineage>
</organism>
<accession>A0ABR9G1Z4</accession>
<evidence type="ECO:0008006" key="3">
    <source>
        <dbReference type="Google" id="ProtNLM"/>
    </source>
</evidence>
<evidence type="ECO:0000313" key="2">
    <source>
        <dbReference type="Proteomes" id="UP001645038"/>
    </source>
</evidence>
<protein>
    <recommendedName>
        <fullName evidence="3">PepSY domain-containing protein</fullName>
    </recommendedName>
</protein>
<keyword evidence="2" id="KW-1185">Reference proteome</keyword>
<proteinExistence type="predicted"/>
<gene>
    <name evidence="1" type="ORF">EI547_15870</name>
</gene>
<sequence length="123" mass="13731">MKALARFDILLKQSRQHLMSFIGGGALSAALLSGSAVGDQHWEALHGEVRRGDVVSLESILDWLDAHYIGEVLEVEVEREKGAVEYEIKMLGPQNQVVEFEFDGHSGQLMSIEGVRINEMRRP</sequence>
<dbReference type="RefSeq" id="WP_192539369.1">
    <property type="nucleotide sequence ID" value="NZ_RRZB01000051.1"/>
</dbReference>
<dbReference type="Gene3D" id="3.10.450.40">
    <property type="match status" value="1"/>
</dbReference>
<reference evidence="1 2" key="1">
    <citation type="submission" date="2020-07" db="EMBL/GenBank/DDBJ databases">
        <title>Halophilic bacteria isolated from french cheeses.</title>
        <authorList>
            <person name="Kothe C.I."/>
            <person name="Farah-Kraiem B."/>
            <person name="Renault P."/>
            <person name="Dridi B."/>
        </authorList>
    </citation>
    <scope>NUCLEOTIDE SEQUENCE [LARGE SCALE GENOMIC DNA]</scope>
    <source>
        <strain evidence="1 2">FME20</strain>
    </source>
</reference>
<dbReference type="Proteomes" id="UP001645038">
    <property type="component" value="Unassembled WGS sequence"/>
</dbReference>
<name>A0ABR9G1Z4_9GAMM</name>